<evidence type="ECO:0000256" key="4">
    <source>
        <dbReference type="ARBA" id="ARBA00022741"/>
    </source>
</evidence>
<feature type="domain" description="Disease resistance N-terminal" evidence="7">
    <location>
        <begin position="7"/>
        <end position="84"/>
    </location>
</feature>
<comment type="similarity">
    <text evidence="1">Belongs to the disease resistance NB-LRR family.</text>
</comment>
<keyword evidence="6" id="KW-0175">Coiled coil</keyword>
<dbReference type="Gramene" id="LPERR01G09530.1">
    <property type="protein sequence ID" value="LPERR01G09530.1"/>
    <property type="gene ID" value="LPERR01G09530"/>
</dbReference>
<dbReference type="SUPFAM" id="SSF52058">
    <property type="entry name" value="L domain-like"/>
    <property type="match status" value="1"/>
</dbReference>
<keyword evidence="3" id="KW-0677">Repeat</keyword>
<evidence type="ECO:0008006" key="12">
    <source>
        <dbReference type="Google" id="ProtNLM"/>
    </source>
</evidence>
<dbReference type="AlphaFoldDB" id="A0A0D9UZ97"/>
<dbReference type="PANTHER" id="PTHR23155:SF1116">
    <property type="entry name" value="OS12G0273300 PROTEIN"/>
    <property type="match status" value="1"/>
</dbReference>
<keyword evidence="4" id="KW-0547">Nucleotide-binding</keyword>
<dbReference type="EnsemblPlants" id="LPERR01G09530.1">
    <property type="protein sequence ID" value="LPERR01G09530.1"/>
    <property type="gene ID" value="LPERR01G09530"/>
</dbReference>
<dbReference type="InterPro" id="IPR055414">
    <property type="entry name" value="LRR_R13L4/SHOC2-like"/>
</dbReference>
<dbReference type="Pfam" id="PF23598">
    <property type="entry name" value="LRR_14"/>
    <property type="match status" value="1"/>
</dbReference>
<dbReference type="InterPro" id="IPR038005">
    <property type="entry name" value="RX-like_CC"/>
</dbReference>
<reference evidence="10 11" key="1">
    <citation type="submission" date="2012-08" db="EMBL/GenBank/DDBJ databases">
        <title>Oryza genome evolution.</title>
        <authorList>
            <person name="Wing R.A."/>
        </authorList>
    </citation>
    <scope>NUCLEOTIDE SEQUENCE</scope>
</reference>
<evidence type="ECO:0000256" key="2">
    <source>
        <dbReference type="ARBA" id="ARBA00022614"/>
    </source>
</evidence>
<dbReference type="InterPro" id="IPR044974">
    <property type="entry name" value="Disease_R_plants"/>
</dbReference>
<dbReference type="Gene3D" id="1.20.5.4130">
    <property type="match status" value="1"/>
</dbReference>
<dbReference type="Pfam" id="PF23559">
    <property type="entry name" value="WHD_DRP"/>
    <property type="match status" value="1"/>
</dbReference>
<evidence type="ECO:0000313" key="11">
    <source>
        <dbReference type="Proteomes" id="UP000032180"/>
    </source>
</evidence>
<dbReference type="Gene3D" id="1.10.10.10">
    <property type="entry name" value="Winged helix-like DNA-binding domain superfamily/Winged helix DNA-binding domain"/>
    <property type="match status" value="1"/>
</dbReference>
<keyword evidence="11" id="KW-1185">Reference proteome</keyword>
<organism evidence="10 11">
    <name type="scientific">Leersia perrieri</name>
    <dbReference type="NCBI Taxonomy" id="77586"/>
    <lineage>
        <taxon>Eukaryota</taxon>
        <taxon>Viridiplantae</taxon>
        <taxon>Streptophyta</taxon>
        <taxon>Embryophyta</taxon>
        <taxon>Tracheophyta</taxon>
        <taxon>Spermatophyta</taxon>
        <taxon>Magnoliopsida</taxon>
        <taxon>Liliopsida</taxon>
        <taxon>Poales</taxon>
        <taxon>Poaceae</taxon>
        <taxon>BOP clade</taxon>
        <taxon>Oryzoideae</taxon>
        <taxon>Oryzeae</taxon>
        <taxon>Oryzinae</taxon>
        <taxon>Leersia</taxon>
    </lineage>
</organism>
<dbReference type="InterPro" id="IPR042197">
    <property type="entry name" value="Apaf_helical"/>
</dbReference>
<dbReference type="InterPro" id="IPR027417">
    <property type="entry name" value="P-loop_NTPase"/>
</dbReference>
<keyword evidence="2" id="KW-0433">Leucine-rich repeat</keyword>
<dbReference type="STRING" id="77586.A0A0D9UZ97"/>
<dbReference type="SUPFAM" id="SSF52540">
    <property type="entry name" value="P-loop containing nucleoside triphosphate hydrolases"/>
    <property type="match status" value="1"/>
</dbReference>
<dbReference type="GO" id="GO:0043531">
    <property type="term" value="F:ADP binding"/>
    <property type="evidence" value="ECO:0007669"/>
    <property type="project" value="InterPro"/>
</dbReference>
<keyword evidence="5" id="KW-0611">Plant defense</keyword>
<dbReference type="GO" id="GO:0042742">
    <property type="term" value="P:defense response to bacterium"/>
    <property type="evidence" value="ECO:0007669"/>
    <property type="project" value="UniProtKB-ARBA"/>
</dbReference>
<reference evidence="11" key="2">
    <citation type="submission" date="2013-12" db="EMBL/GenBank/DDBJ databases">
        <authorList>
            <person name="Yu Y."/>
            <person name="Lee S."/>
            <person name="de Baynast K."/>
            <person name="Wissotski M."/>
            <person name="Liu L."/>
            <person name="Talag J."/>
            <person name="Goicoechea J."/>
            <person name="Angelova A."/>
            <person name="Jetty R."/>
            <person name="Kudrna D."/>
            <person name="Golser W."/>
            <person name="Rivera L."/>
            <person name="Zhang J."/>
            <person name="Wing R."/>
        </authorList>
    </citation>
    <scope>NUCLEOTIDE SEQUENCE</scope>
</reference>
<dbReference type="InterPro" id="IPR041118">
    <property type="entry name" value="Rx_N"/>
</dbReference>
<evidence type="ECO:0000259" key="8">
    <source>
        <dbReference type="Pfam" id="PF23559"/>
    </source>
</evidence>
<dbReference type="Pfam" id="PF18052">
    <property type="entry name" value="Rx_N"/>
    <property type="match status" value="1"/>
</dbReference>
<evidence type="ECO:0000256" key="3">
    <source>
        <dbReference type="ARBA" id="ARBA00022737"/>
    </source>
</evidence>
<evidence type="ECO:0000256" key="5">
    <source>
        <dbReference type="ARBA" id="ARBA00022821"/>
    </source>
</evidence>
<name>A0A0D9UZ97_9ORYZ</name>
<feature type="domain" description="Disease resistance protein winged helix" evidence="8">
    <location>
        <begin position="307"/>
        <end position="368"/>
    </location>
</feature>
<dbReference type="CDD" id="cd14798">
    <property type="entry name" value="RX-CC_like"/>
    <property type="match status" value="1"/>
</dbReference>
<proteinExistence type="inferred from homology"/>
<evidence type="ECO:0000256" key="1">
    <source>
        <dbReference type="ARBA" id="ARBA00008894"/>
    </source>
</evidence>
<dbReference type="Gene3D" id="1.10.8.430">
    <property type="entry name" value="Helical domain of apoptotic protease-activating factors"/>
    <property type="match status" value="1"/>
</dbReference>
<dbReference type="GO" id="GO:0009626">
    <property type="term" value="P:plant-type hypersensitive response"/>
    <property type="evidence" value="ECO:0007669"/>
    <property type="project" value="UniProtKB-ARBA"/>
</dbReference>
<dbReference type="InterPro" id="IPR032675">
    <property type="entry name" value="LRR_dom_sf"/>
</dbReference>
<dbReference type="InterPro" id="IPR058922">
    <property type="entry name" value="WHD_DRP"/>
</dbReference>
<dbReference type="eggNOG" id="KOG4658">
    <property type="taxonomic scope" value="Eukaryota"/>
</dbReference>
<evidence type="ECO:0000259" key="7">
    <source>
        <dbReference type="Pfam" id="PF18052"/>
    </source>
</evidence>
<reference evidence="10" key="3">
    <citation type="submission" date="2015-04" db="UniProtKB">
        <authorList>
            <consortium name="EnsemblPlants"/>
        </authorList>
    </citation>
    <scope>IDENTIFICATION</scope>
</reference>
<dbReference type="Gene3D" id="3.80.10.10">
    <property type="entry name" value="Ribonuclease Inhibitor"/>
    <property type="match status" value="1"/>
</dbReference>
<dbReference type="PANTHER" id="PTHR23155">
    <property type="entry name" value="DISEASE RESISTANCE PROTEIN RP"/>
    <property type="match status" value="1"/>
</dbReference>
<protein>
    <recommendedName>
        <fullName evidence="12">NB-ARC domain-containing protein</fullName>
    </recommendedName>
</protein>
<evidence type="ECO:0000256" key="6">
    <source>
        <dbReference type="ARBA" id="ARBA00023054"/>
    </source>
</evidence>
<evidence type="ECO:0000259" key="9">
    <source>
        <dbReference type="Pfam" id="PF23598"/>
    </source>
</evidence>
<feature type="domain" description="Disease resistance R13L4/SHOC-2-like LRR" evidence="9">
    <location>
        <begin position="420"/>
        <end position="533"/>
    </location>
</feature>
<dbReference type="GO" id="GO:0002758">
    <property type="term" value="P:innate immune response-activating signaling pathway"/>
    <property type="evidence" value="ECO:0007669"/>
    <property type="project" value="UniProtKB-ARBA"/>
</dbReference>
<evidence type="ECO:0000313" key="10">
    <source>
        <dbReference type="EnsemblPlants" id="LPERR01G09530.1"/>
    </source>
</evidence>
<dbReference type="Proteomes" id="UP000032180">
    <property type="component" value="Chromosome 1"/>
</dbReference>
<dbReference type="InterPro" id="IPR036388">
    <property type="entry name" value="WH-like_DNA-bd_sf"/>
</dbReference>
<dbReference type="HOGENOM" id="CLU_000837_9_4_1"/>
<accession>A0A0D9UZ97</accession>
<dbReference type="FunFam" id="1.10.10.10:FF:000322">
    <property type="entry name" value="Probable disease resistance protein At1g63360"/>
    <property type="match status" value="1"/>
</dbReference>
<sequence>MEFFTGAMGTLLPKLGELLKKEYDLQKSVKEGITFLKAELERMQAALEKVSKDRDVRDLSYNIEDNIDTFMLHVDCLEPTNKHNFTWLIDKCHKSLSRLKTRHKLANDIKHVKIKVKEVMERRDRYKIEDSVAKAPIIVLRDILIELDKHKYMAFDAATLSERHLIDELREYLDNKRVITTTRISQVMEQVGDIYTMEPLSDDNSKKLFYDRIFGANCKGPIDNESVEATEKILKKCGGVPLSIITIASLLVNKPVVDWSTVYDSIGFGPTNQNEVVQNMRKIVSFSYYAMPSYLKSCMIYLSIYPEDHYIVRIWIAEGIVQKEQGKTLFEVGERYFIELINKSMIQLDGSYDSVDGCRIHDMVLDLIRILATEENFVKILDKVPEVHSSSSQSSTVRRIALHKRGNQDENDSLAVDMEHLRSFDAFDCHIIMMPSPLSFQVLWVLVLEGCDVKGGLHLKHLGKLYLSRYLGLSTTNIFELPREIGDLKHLQTLDVRFSGLTELPMTVGELSKLMYLCVDGNTRIPIEVGNLKVTASAKAVLHRQDYKDMKKALLESVCSLRKIQSLGINCYSAREMYTWEDWDHWEPPQ</sequence>